<keyword evidence="2" id="KW-0274">FAD</keyword>
<dbReference type="InterPro" id="IPR002938">
    <property type="entry name" value="FAD-bd"/>
</dbReference>
<dbReference type="Gene3D" id="3.30.70.2450">
    <property type="match status" value="1"/>
</dbReference>
<dbReference type="SUPFAM" id="SSF51905">
    <property type="entry name" value="FAD/NAD(P)-binding domain"/>
    <property type="match status" value="1"/>
</dbReference>
<dbReference type="Pfam" id="PF01494">
    <property type="entry name" value="FAD_binding_3"/>
    <property type="match status" value="1"/>
</dbReference>
<keyword evidence="1" id="KW-0285">Flavoprotein</keyword>
<dbReference type="Gene3D" id="3.50.50.60">
    <property type="entry name" value="FAD/NAD(P)-binding domain"/>
    <property type="match status" value="1"/>
</dbReference>
<gene>
    <name evidence="6" type="ORF">BP00DRAFT_355314</name>
</gene>
<dbReference type="InterPro" id="IPR050631">
    <property type="entry name" value="PheA/TfdB_FAD_monoxygenase"/>
</dbReference>
<organism evidence="6 7">
    <name type="scientific">Aspergillus indologenus CBS 114.80</name>
    <dbReference type="NCBI Taxonomy" id="1450541"/>
    <lineage>
        <taxon>Eukaryota</taxon>
        <taxon>Fungi</taxon>
        <taxon>Dikarya</taxon>
        <taxon>Ascomycota</taxon>
        <taxon>Pezizomycotina</taxon>
        <taxon>Eurotiomycetes</taxon>
        <taxon>Eurotiomycetidae</taxon>
        <taxon>Eurotiales</taxon>
        <taxon>Aspergillaceae</taxon>
        <taxon>Aspergillus</taxon>
        <taxon>Aspergillus subgen. Circumdati</taxon>
    </lineage>
</organism>
<evidence type="ECO:0000313" key="7">
    <source>
        <dbReference type="Proteomes" id="UP000248817"/>
    </source>
</evidence>
<keyword evidence="4" id="KW-0732">Signal</keyword>
<proteinExistence type="predicted"/>
<keyword evidence="7" id="KW-1185">Reference proteome</keyword>
<evidence type="ECO:0000256" key="4">
    <source>
        <dbReference type="SAM" id="SignalP"/>
    </source>
</evidence>
<dbReference type="GO" id="GO:0008688">
    <property type="term" value="F:3-(3-hydroxyphenyl)propionate hydroxylase activity"/>
    <property type="evidence" value="ECO:0007669"/>
    <property type="project" value="TreeGrafter"/>
</dbReference>
<evidence type="ECO:0000259" key="5">
    <source>
        <dbReference type="Pfam" id="PF01494"/>
    </source>
</evidence>
<name>A0A2V5IRW0_9EURO</name>
<evidence type="ECO:0000256" key="2">
    <source>
        <dbReference type="ARBA" id="ARBA00022827"/>
    </source>
</evidence>
<protein>
    <submittedName>
        <fullName evidence="6">Putative monooxygenase</fullName>
    </submittedName>
</protein>
<dbReference type="GO" id="GO:0071949">
    <property type="term" value="F:FAD binding"/>
    <property type="evidence" value="ECO:0007669"/>
    <property type="project" value="InterPro"/>
</dbReference>
<dbReference type="GO" id="GO:0019622">
    <property type="term" value="P:3-(3-hydroxy)phenylpropionate catabolic process"/>
    <property type="evidence" value="ECO:0007669"/>
    <property type="project" value="TreeGrafter"/>
</dbReference>
<dbReference type="AlphaFoldDB" id="A0A2V5IRW0"/>
<keyword evidence="3" id="KW-0560">Oxidoreductase</keyword>
<accession>A0A2V5IRW0</accession>
<feature type="domain" description="FAD-binding" evidence="5">
    <location>
        <begin position="6"/>
        <end position="346"/>
    </location>
</feature>
<dbReference type="PRINTS" id="PR00420">
    <property type="entry name" value="RNGMNOXGNASE"/>
</dbReference>
<dbReference type="EMBL" id="KZ825588">
    <property type="protein sequence ID" value="PYI26717.1"/>
    <property type="molecule type" value="Genomic_DNA"/>
</dbReference>
<evidence type="ECO:0000256" key="1">
    <source>
        <dbReference type="ARBA" id="ARBA00022630"/>
    </source>
</evidence>
<dbReference type="InterPro" id="IPR036188">
    <property type="entry name" value="FAD/NAD-bd_sf"/>
</dbReference>
<evidence type="ECO:0000313" key="6">
    <source>
        <dbReference type="EMBL" id="PYI26717.1"/>
    </source>
</evidence>
<reference evidence="6 7" key="1">
    <citation type="submission" date="2018-02" db="EMBL/GenBank/DDBJ databases">
        <title>The genomes of Aspergillus section Nigri reveals drivers in fungal speciation.</title>
        <authorList>
            <consortium name="DOE Joint Genome Institute"/>
            <person name="Vesth T.C."/>
            <person name="Nybo J."/>
            <person name="Theobald S."/>
            <person name="Brandl J."/>
            <person name="Frisvad J.C."/>
            <person name="Nielsen K.F."/>
            <person name="Lyhne E.K."/>
            <person name="Kogle M.E."/>
            <person name="Kuo A."/>
            <person name="Riley R."/>
            <person name="Clum A."/>
            <person name="Nolan M."/>
            <person name="Lipzen A."/>
            <person name="Salamov A."/>
            <person name="Henrissat B."/>
            <person name="Wiebenga A."/>
            <person name="De vries R.P."/>
            <person name="Grigoriev I.V."/>
            <person name="Mortensen U.H."/>
            <person name="Andersen M.R."/>
            <person name="Baker S.E."/>
        </authorList>
    </citation>
    <scope>NUCLEOTIDE SEQUENCE [LARGE SCALE GENOMIC DNA]</scope>
    <source>
        <strain evidence="6 7">CBS 114.80</strain>
    </source>
</reference>
<sequence>MSPPFVLVVGAGPSGLLLALMLGKQGISVQVLEAADALDDRPRATHYAPTAVQELRRAGILNEMEAEGSFISNGACWRKLNGEFLTGLPQSTDPDQNPNPLLCLPLNKLNVVLHRNLASLPQVEILYSHKVTGLGQDDTIAWVQVDTPDGAKTLRAQYIVGCDGANSQIRRSLFGDWEFPGFTWDKQIVATNTYYPFERHGYDWDSNFIIDPEHWFMAARISNDGLWRVTYGEVGGLSLEELQARQPAKFKAFLPGHPDPSDYQIVNFSPYKVHQRLAKKMRVGRFLLAADAAHLCNPFGGLGLTGGIVDVGGLFDCLAGIYSGQADEDILDIYDSVRRSKYRTVVNPTSSTNIRLLFEQKPETALQDSDFLRACKAAETDPAAAADLAQAAGRLQYDFTQHYRV</sequence>
<keyword evidence="6" id="KW-0503">Monooxygenase</keyword>
<feature type="signal peptide" evidence="4">
    <location>
        <begin position="1"/>
        <end position="19"/>
    </location>
</feature>
<feature type="chain" id="PRO_5015850076" evidence="4">
    <location>
        <begin position="20"/>
        <end position="405"/>
    </location>
</feature>
<dbReference type="PANTHER" id="PTHR43476:SF3">
    <property type="entry name" value="FAD-BINDING MONOOXYGENASE"/>
    <property type="match status" value="1"/>
</dbReference>
<dbReference type="Proteomes" id="UP000248817">
    <property type="component" value="Unassembled WGS sequence"/>
</dbReference>
<evidence type="ECO:0000256" key="3">
    <source>
        <dbReference type="ARBA" id="ARBA00023002"/>
    </source>
</evidence>
<dbReference type="PANTHER" id="PTHR43476">
    <property type="entry name" value="3-(3-HYDROXY-PHENYL)PROPIONATE/3-HYDROXYCINNAMIC ACID HYDROXYLASE"/>
    <property type="match status" value="1"/>
</dbReference>